<reference evidence="1" key="1">
    <citation type="submission" date="2022-08" db="EMBL/GenBank/DDBJ databases">
        <authorList>
            <consortium name="DOE Joint Genome Institute"/>
            <person name="Min B."/>
            <person name="Riley R."/>
            <person name="Sierra-Patev S."/>
            <person name="Naranjo-Ortiz M."/>
            <person name="Looney B."/>
            <person name="Konkel Z."/>
            <person name="Slot J.C."/>
            <person name="Sakamoto Y."/>
            <person name="Steenwyk J.L."/>
            <person name="Rokas A."/>
            <person name="Carro J."/>
            <person name="Camarero S."/>
            <person name="Ferreira P."/>
            <person name="Molpeceres G."/>
            <person name="Ruiz-Duenas F.J."/>
            <person name="Serrano A."/>
            <person name="Henrissat B."/>
            <person name="Drula E."/>
            <person name="Hughes K.W."/>
            <person name="Mata J.L."/>
            <person name="Ishikawa N.K."/>
            <person name="Vargas-Isla R."/>
            <person name="Ushijima S."/>
            <person name="Smith C.A."/>
            <person name="Ahrendt S."/>
            <person name="Andreopoulos W."/>
            <person name="He G."/>
            <person name="Labutti K."/>
            <person name="Lipzen A."/>
            <person name="Ng V."/>
            <person name="Sandor L."/>
            <person name="Barry K."/>
            <person name="Martinez A.T."/>
            <person name="Xiao Y."/>
            <person name="Gibbons J.G."/>
            <person name="Terashima K."/>
            <person name="Hibbett D.S."/>
            <person name="Grigoriev I.V."/>
        </authorList>
    </citation>
    <scope>NUCLEOTIDE SEQUENCE</scope>
    <source>
        <strain evidence="1">TFB9207</strain>
    </source>
</reference>
<evidence type="ECO:0000313" key="1">
    <source>
        <dbReference type="EMBL" id="KAJ3838312.1"/>
    </source>
</evidence>
<gene>
    <name evidence="1" type="ORF">F5878DRAFT_619945</name>
</gene>
<dbReference type="AlphaFoldDB" id="A0AA38P8J7"/>
<accession>A0AA38P8J7</accession>
<proteinExistence type="predicted"/>
<sequence length="247" mass="27780">MYLFRIVFTWRLLAVYILYLTNQTVIAMPPRGRPPKGESTGIGEFTFQANLSSPTTSDPKFMLKTYVLGVANRDTSHDDQKADWVAVMVPEEDLTPSKPEKYFYGYQTLKSPNSDNEWHRQVKSGRKSSLNGASVIVTESLRLLRIGSVRMSPDTKGYLSTDVRKDVDKDLELCSPLTLLYIHRRGIKLVLSISADGQQLVSFDAKAFCFLPAGRRPKNKCCSLPVTSTYRMTGPTEYEAIHVEIGT</sequence>
<dbReference type="EMBL" id="MU806190">
    <property type="protein sequence ID" value="KAJ3838312.1"/>
    <property type="molecule type" value="Genomic_DNA"/>
</dbReference>
<dbReference type="Proteomes" id="UP001163846">
    <property type="component" value="Unassembled WGS sequence"/>
</dbReference>
<keyword evidence="2" id="KW-1185">Reference proteome</keyword>
<evidence type="ECO:0000313" key="2">
    <source>
        <dbReference type="Proteomes" id="UP001163846"/>
    </source>
</evidence>
<name>A0AA38P8J7_9AGAR</name>
<protein>
    <submittedName>
        <fullName evidence="1">Uncharacterized protein</fullName>
    </submittedName>
</protein>
<organism evidence="1 2">
    <name type="scientific">Lentinula raphanica</name>
    <dbReference type="NCBI Taxonomy" id="153919"/>
    <lineage>
        <taxon>Eukaryota</taxon>
        <taxon>Fungi</taxon>
        <taxon>Dikarya</taxon>
        <taxon>Basidiomycota</taxon>
        <taxon>Agaricomycotina</taxon>
        <taxon>Agaricomycetes</taxon>
        <taxon>Agaricomycetidae</taxon>
        <taxon>Agaricales</taxon>
        <taxon>Marasmiineae</taxon>
        <taxon>Omphalotaceae</taxon>
        <taxon>Lentinula</taxon>
    </lineage>
</organism>
<comment type="caution">
    <text evidence="1">The sequence shown here is derived from an EMBL/GenBank/DDBJ whole genome shotgun (WGS) entry which is preliminary data.</text>
</comment>